<evidence type="ECO:0000313" key="1">
    <source>
        <dbReference type="EMBL" id="SHJ54566.1"/>
    </source>
</evidence>
<evidence type="ECO:0000313" key="2">
    <source>
        <dbReference type="Proteomes" id="UP000183982"/>
    </source>
</evidence>
<dbReference type="RefSeq" id="WP_139280693.1">
    <property type="nucleotide sequence ID" value="NZ_FQZQ01000010.1"/>
</dbReference>
<accession>A0A1M6K6E4</accession>
<dbReference type="STRING" id="1470563.SAMN05444000_11014"/>
<reference evidence="2" key="1">
    <citation type="submission" date="2016-11" db="EMBL/GenBank/DDBJ databases">
        <authorList>
            <person name="Varghese N."/>
            <person name="Submissions S."/>
        </authorList>
    </citation>
    <scope>NUCLEOTIDE SEQUENCE [LARGE SCALE GENOMIC DNA]</scope>
    <source>
        <strain evidence="2">DSM 100564</strain>
    </source>
</reference>
<organism evidence="1 2">
    <name type="scientific">Shimia gijangensis</name>
    <dbReference type="NCBI Taxonomy" id="1470563"/>
    <lineage>
        <taxon>Bacteria</taxon>
        <taxon>Pseudomonadati</taxon>
        <taxon>Pseudomonadota</taxon>
        <taxon>Alphaproteobacteria</taxon>
        <taxon>Rhodobacterales</taxon>
        <taxon>Roseobacteraceae</taxon>
    </lineage>
</organism>
<dbReference type="Proteomes" id="UP000183982">
    <property type="component" value="Unassembled WGS sequence"/>
</dbReference>
<evidence type="ECO:0008006" key="3">
    <source>
        <dbReference type="Google" id="ProtNLM"/>
    </source>
</evidence>
<keyword evidence="2" id="KW-1185">Reference proteome</keyword>
<dbReference type="OrthoDB" id="7709169at2"/>
<protein>
    <recommendedName>
        <fullName evidence="3">DUF465 domain-containing protein</fullName>
    </recommendedName>
</protein>
<gene>
    <name evidence="1" type="ORF">SAMN05444000_11014</name>
</gene>
<dbReference type="AlphaFoldDB" id="A0A1M6K6E4"/>
<name>A0A1M6K6E4_9RHOB</name>
<sequence>MHIMEESFPEHAVSLRHGRGVDSVLDEICRDYETLSIDLQEAERSEGRLDRGYQVKLRDSLKGLREEILARLRML</sequence>
<dbReference type="EMBL" id="FQZQ01000010">
    <property type="protein sequence ID" value="SHJ54566.1"/>
    <property type="molecule type" value="Genomic_DNA"/>
</dbReference>
<proteinExistence type="predicted"/>